<evidence type="ECO:0000256" key="15">
    <source>
        <dbReference type="ARBA" id="ARBA00048329"/>
    </source>
</evidence>
<evidence type="ECO:0000256" key="13">
    <source>
        <dbReference type="ARBA" id="ARBA00022842"/>
    </source>
</evidence>
<feature type="region of interest" description="Disordered" evidence="21">
    <location>
        <begin position="1"/>
        <end position="86"/>
    </location>
</feature>
<feature type="compositionally biased region" description="Basic and acidic residues" evidence="21">
    <location>
        <begin position="55"/>
        <end position="65"/>
    </location>
</feature>
<evidence type="ECO:0000259" key="22">
    <source>
        <dbReference type="PROSITE" id="PS50011"/>
    </source>
</evidence>
<protein>
    <recommendedName>
        <fullName evidence="17">Mitogen-activated protein kinase kinase kinase 4</fullName>
        <ecNumber evidence="4">2.7.11.25</ecNumber>
    </recommendedName>
    <alternativeName>
        <fullName evidence="18">MAPK/ERK kinase kinase 4</fullName>
    </alternativeName>
</protein>
<evidence type="ECO:0000256" key="7">
    <source>
        <dbReference type="ARBA" id="ARBA00022553"/>
    </source>
</evidence>
<evidence type="ECO:0000256" key="1">
    <source>
        <dbReference type="ARBA" id="ARBA00001946"/>
    </source>
</evidence>
<dbReference type="PROSITE" id="PS50011">
    <property type="entry name" value="PROTEIN_KINASE_DOM"/>
    <property type="match status" value="1"/>
</dbReference>
<evidence type="ECO:0000256" key="2">
    <source>
        <dbReference type="ARBA" id="ARBA00004556"/>
    </source>
</evidence>
<dbReference type="FunFam" id="1.10.510.10:FF:000122">
    <property type="entry name" value="Mitogen-activated protein kinase kinase kinase 4"/>
    <property type="match status" value="1"/>
</dbReference>
<comment type="subcellular location">
    <subcellularLocation>
        <location evidence="2">Cytoplasm</location>
        <location evidence="2">Perinuclear region</location>
    </subcellularLocation>
</comment>
<reference evidence="25" key="1">
    <citation type="submission" date="2012-12" db="EMBL/GenBank/DDBJ databases">
        <authorList>
            <person name="Hellsten U."/>
            <person name="Grimwood J."/>
            <person name="Chapman J.A."/>
            <person name="Shapiro H."/>
            <person name="Aerts A."/>
            <person name="Otillar R.P."/>
            <person name="Terry A.Y."/>
            <person name="Boore J.L."/>
            <person name="Simakov O."/>
            <person name="Marletaz F."/>
            <person name="Cho S.-J."/>
            <person name="Edsinger-Gonzales E."/>
            <person name="Havlak P."/>
            <person name="Kuo D.-H."/>
            <person name="Larsson T."/>
            <person name="Lv J."/>
            <person name="Arendt D."/>
            <person name="Savage R."/>
            <person name="Osoegawa K."/>
            <person name="de Jong P."/>
            <person name="Lindberg D.R."/>
            <person name="Seaver E.C."/>
            <person name="Weisblat D.A."/>
            <person name="Putnam N.H."/>
            <person name="Grigoriev I.V."/>
            <person name="Rokhsar D.S."/>
        </authorList>
    </citation>
    <scope>NUCLEOTIDE SEQUENCE</scope>
    <source>
        <strain evidence="25">I ESC-2004</strain>
    </source>
</reference>
<evidence type="ECO:0000313" key="25">
    <source>
        <dbReference type="Proteomes" id="UP000014760"/>
    </source>
</evidence>
<evidence type="ECO:0000256" key="14">
    <source>
        <dbReference type="ARBA" id="ARBA00047559"/>
    </source>
</evidence>
<feature type="compositionally biased region" description="Acidic residues" evidence="21">
    <location>
        <begin position="475"/>
        <end position="493"/>
    </location>
</feature>
<comment type="catalytic activity">
    <reaction evidence="14">
        <text>L-threonyl-[protein] + ATP = O-phospho-L-threonyl-[protein] + ADP + H(+)</text>
        <dbReference type="Rhea" id="RHEA:46608"/>
        <dbReference type="Rhea" id="RHEA-COMP:11060"/>
        <dbReference type="Rhea" id="RHEA-COMP:11605"/>
        <dbReference type="ChEBI" id="CHEBI:15378"/>
        <dbReference type="ChEBI" id="CHEBI:30013"/>
        <dbReference type="ChEBI" id="CHEBI:30616"/>
        <dbReference type="ChEBI" id="CHEBI:61977"/>
        <dbReference type="ChEBI" id="CHEBI:456216"/>
        <dbReference type="EC" id="2.7.11.25"/>
    </reaction>
</comment>
<feature type="region of interest" description="Disordered" evidence="21">
    <location>
        <begin position="466"/>
        <end position="548"/>
    </location>
</feature>
<feature type="domain" description="Protein kinase" evidence="22">
    <location>
        <begin position="1340"/>
        <end position="1596"/>
    </location>
</feature>
<evidence type="ECO:0000256" key="21">
    <source>
        <dbReference type="SAM" id="MobiDB-lite"/>
    </source>
</evidence>
<comment type="cofactor">
    <cofactor evidence="1">
        <name>Mg(2+)</name>
        <dbReference type="ChEBI" id="CHEBI:18420"/>
    </cofactor>
</comment>
<feature type="compositionally biased region" description="Low complexity" evidence="21">
    <location>
        <begin position="528"/>
        <end position="547"/>
    </location>
</feature>
<dbReference type="PANTHER" id="PTHR48016:SF32">
    <property type="entry name" value="MITOGEN-ACTIVATED PROTEIN KINASE KINASE KINASE 4"/>
    <property type="match status" value="1"/>
</dbReference>
<keyword evidence="5" id="KW-0963">Cytoplasm</keyword>
<evidence type="ECO:0000256" key="4">
    <source>
        <dbReference type="ARBA" id="ARBA00012406"/>
    </source>
</evidence>
<dbReference type="Pfam" id="PF19431">
    <property type="entry name" value="MEKK4_N"/>
    <property type="match status" value="1"/>
</dbReference>
<keyword evidence="25" id="KW-1185">Reference proteome</keyword>
<evidence type="ECO:0000256" key="19">
    <source>
        <dbReference type="PROSITE-ProRule" id="PRU10141"/>
    </source>
</evidence>
<dbReference type="STRING" id="283909.R7VC58"/>
<accession>R7VC58</accession>
<feature type="compositionally biased region" description="Basic and acidic residues" evidence="21">
    <location>
        <begin position="826"/>
        <end position="841"/>
    </location>
</feature>
<proteinExistence type="inferred from homology"/>
<feature type="compositionally biased region" description="Low complexity" evidence="21">
    <location>
        <begin position="505"/>
        <end position="515"/>
    </location>
</feature>
<keyword evidence="9" id="KW-0479">Metal-binding</keyword>
<feature type="compositionally biased region" description="Basic and acidic residues" evidence="21">
    <location>
        <begin position="13"/>
        <end position="32"/>
    </location>
</feature>
<evidence type="ECO:0000256" key="18">
    <source>
        <dbReference type="ARBA" id="ARBA00083883"/>
    </source>
</evidence>
<dbReference type="HOGENOM" id="CLU_003786_0_0_1"/>
<evidence type="ECO:0000256" key="9">
    <source>
        <dbReference type="ARBA" id="ARBA00022723"/>
    </source>
</evidence>
<gene>
    <name evidence="23" type="ORF">CAPTEDRAFT_214311</name>
</gene>
<evidence type="ECO:0000256" key="16">
    <source>
        <dbReference type="ARBA" id="ARBA00060115"/>
    </source>
</evidence>
<dbReference type="CDD" id="cd06626">
    <property type="entry name" value="STKc_MEKK4"/>
    <property type="match status" value="1"/>
</dbReference>
<keyword evidence="12 19" id="KW-0067">ATP-binding</keyword>
<dbReference type="GO" id="GO:0004709">
    <property type="term" value="F:MAP kinase kinase kinase activity"/>
    <property type="evidence" value="ECO:0007669"/>
    <property type="project" value="UniProtKB-EC"/>
</dbReference>
<comment type="similarity">
    <text evidence="3">Belongs to the protein kinase superfamily. STE Ser/Thr protein kinase family. MAP kinase kinase kinase subfamily.</text>
</comment>
<sequence>MASDQGSDNLSKSPKEDFNPLEYEPLKPDGDGIVKLVDPSSESSNEPESPSSSLDLEKGVFDKYKYGVTPPANPRARKLSKERVKGTRQKVAKEVFKVQKAYIGRRSFEKARDKAPVSVESVLSSLSIEEDDQMFYDGQTSPNSRRKPRGRNTMDKSFTTSRAYDRDYKFSASDLTSLDTSCTMPAMLRQPIDTKSRYLSLKPVTADNERADVADSKPAKSKRLSLSHVECPPDRFQFYKTFSMLIKLGNSKKDKDKDVGSKSELGLPFTRQMSSEQIEFWQNQLNDLIWLELQAWHWGRSMPEQDAFLLRARDLVPSVLEEVLSYKLLLPRPGISLLELENFMGEGDYINSLDGIIDHETQTSASDPNLHRCVHNLEYALEQVEALLVRLEKIEALYPSCRAMGKDYPLYASEEFQRRVDTLCLWTNVTRDLGRKVRIIAKVLCVDQIKDLEWPWMRLDFRQSESSSTLGPDICVEDVDGDDEDESGDEDRGDDMQNALKLQGSPLSNSSPNSSAKNVRFNISDSIPSSPGESTPNSSSPQQRSSSFIVKSASNISLSQQTSTSIYRNFVDKTLRKMGLKKAHMRLPSILHGTLRRARCALDRSKKDGNKSCKKGIFMSVDEMEYPPRDVCGEEIWVQRFEEMGLPSFRPLYLFLVRIPLDVLHEALRLRLEQQPEADPSLLSVRQDVLQLIKECKEVLYAGVEVRRYWASMVAAVADQEELEKHEAALEDFEEDLKQMLNVYFSYLQTWMTGIQEMTELDMSKRLKNFLEDEWNFTKRVCPHIRGGEAKAANRFCLMASSLMRSISDFLDNGVDECFSQYDSMPYDHEVDTSTEEHPSNDEDEEENEETPPRICSRSNEDLELAADFNVTVSRDQLFEQLKETGHVMIHTPHRSDHLMFVPSRIKENTGLILQLLNVTCGREDMASTVATNAEGYLLLISCEDKNTACLAWDGCTLKVAPTAETTIALSHIQVEGLLFVVMHSSHLGTQHREFQRLMGDVIMLANEQTSCHQAIAESLTELKLAALDLREKVATCITQVDEKLTLDGIAEMDEAEKANIQKLYRETLHQCYNFGFEYHKEVVRLVSGECRRNLSRSLVSFAKQWMKFVAEKCERGRGLRPRWANQGLEFLIAACEPRVLAAVSDEEFTELKSCINSCISHVIGDKGSPSSSLASGPRMNTSDSYSPRHLPGVMRNISCPEASSRPFHRNLSTRSVQSEPATPHLLIASGIKKSSSASYTTSGESNHDLSLPLSDEAPNVFDSNKGRKVSKESMQSEVDGLDLLDPPPPPHLKEMTKKITALEHSRANQLFQKRVIGRVTSQKVEVDIHINVRKVNFKWQRGNKIGEGQFGKVYTAINMDSAQLMAMKELRFAPNDYQTIKDIADEIKIFEEISHPSLVRYYGVEVHREEMLIFMEYCAEGTIEEVAKQGLPEAMIRKYTNELLVAVNVLHDHGIVHRDIKGANIFVTSNGPVKLGDFGCSIKLTNPNTMPGEIVNAVGTAAYMAPEVITSSDSGSGRASDIWSLGCVVIEMATGKRPWPELQHNYQIMFKVGMGATPAIPESLSPEGQEFLSSCLEHDPKLRSTASQLQEHHFVKVYSEDD</sequence>
<evidence type="ECO:0000313" key="24">
    <source>
        <dbReference type="EnsemblMetazoa" id="CapteP214311"/>
    </source>
</evidence>
<dbReference type="Pfam" id="PF00069">
    <property type="entry name" value="Pkinase"/>
    <property type="match status" value="1"/>
</dbReference>
<feature type="binding site" evidence="19">
    <location>
        <position position="1369"/>
    </location>
    <ligand>
        <name>ATP</name>
        <dbReference type="ChEBI" id="CHEBI:30616"/>
    </ligand>
</feature>
<feature type="region of interest" description="Disordered" evidence="21">
    <location>
        <begin position="133"/>
        <end position="157"/>
    </location>
</feature>
<evidence type="ECO:0000256" key="5">
    <source>
        <dbReference type="ARBA" id="ARBA00022490"/>
    </source>
</evidence>
<dbReference type="InterPro" id="IPR008271">
    <property type="entry name" value="Ser/Thr_kinase_AS"/>
</dbReference>
<dbReference type="InterPro" id="IPR000719">
    <property type="entry name" value="Prot_kinase_dom"/>
</dbReference>
<feature type="compositionally biased region" description="Polar residues" evidence="21">
    <location>
        <begin position="1"/>
        <end position="12"/>
    </location>
</feature>
<dbReference type="GO" id="GO:0005524">
    <property type="term" value="F:ATP binding"/>
    <property type="evidence" value="ECO:0007669"/>
    <property type="project" value="UniProtKB-UniRule"/>
</dbReference>
<evidence type="ECO:0000256" key="12">
    <source>
        <dbReference type="ARBA" id="ARBA00022840"/>
    </source>
</evidence>
<keyword evidence="8" id="KW-0808">Transferase</keyword>
<dbReference type="PROSITE" id="PS00107">
    <property type="entry name" value="PROTEIN_KINASE_ATP"/>
    <property type="match status" value="1"/>
</dbReference>
<comment type="catalytic activity">
    <reaction evidence="15">
        <text>L-seryl-[protein] + ATP = O-phospho-L-seryl-[protein] + ADP + H(+)</text>
        <dbReference type="Rhea" id="RHEA:17989"/>
        <dbReference type="Rhea" id="RHEA-COMP:9863"/>
        <dbReference type="Rhea" id="RHEA-COMP:11604"/>
        <dbReference type="ChEBI" id="CHEBI:15378"/>
        <dbReference type="ChEBI" id="CHEBI:29999"/>
        <dbReference type="ChEBI" id="CHEBI:30616"/>
        <dbReference type="ChEBI" id="CHEBI:83421"/>
        <dbReference type="ChEBI" id="CHEBI:456216"/>
        <dbReference type="EC" id="2.7.11.25"/>
    </reaction>
</comment>
<dbReference type="Proteomes" id="UP000014760">
    <property type="component" value="Unassembled WGS sequence"/>
</dbReference>
<dbReference type="EnsemblMetazoa" id="CapteT214311">
    <property type="protein sequence ID" value="CapteP214311"/>
    <property type="gene ID" value="CapteG214311"/>
</dbReference>
<dbReference type="InterPro" id="IPR050538">
    <property type="entry name" value="MAP_kinase_kinase_kinase"/>
</dbReference>
<keyword evidence="11" id="KW-0418">Kinase</keyword>
<reference evidence="24" key="3">
    <citation type="submission" date="2015-06" db="UniProtKB">
        <authorList>
            <consortium name="EnsemblMetazoa"/>
        </authorList>
    </citation>
    <scope>IDENTIFICATION</scope>
</reference>
<dbReference type="PROSITE" id="PS00108">
    <property type="entry name" value="PROTEIN_KINASE_ST"/>
    <property type="match status" value="1"/>
</dbReference>
<dbReference type="GO" id="GO:0046872">
    <property type="term" value="F:metal ion binding"/>
    <property type="evidence" value="ECO:0007669"/>
    <property type="project" value="UniProtKB-KW"/>
</dbReference>
<keyword evidence="6" id="KW-0723">Serine/threonine-protein kinase</keyword>
<evidence type="ECO:0000256" key="10">
    <source>
        <dbReference type="ARBA" id="ARBA00022741"/>
    </source>
</evidence>
<keyword evidence="20" id="KW-0175">Coiled coil</keyword>
<evidence type="ECO:0000256" key="11">
    <source>
        <dbReference type="ARBA" id="ARBA00022777"/>
    </source>
</evidence>
<dbReference type="InterPro" id="IPR045801">
    <property type="entry name" value="MEKK4_N"/>
</dbReference>
<keyword evidence="13" id="KW-0460">Magnesium</keyword>
<dbReference type="PANTHER" id="PTHR48016">
    <property type="entry name" value="MAP KINASE KINASE KINASE SSK2-RELATED-RELATED"/>
    <property type="match status" value="1"/>
</dbReference>
<feature type="compositionally biased region" description="Polar residues" evidence="21">
    <location>
        <begin position="1169"/>
        <end position="1186"/>
    </location>
</feature>
<keyword evidence="10 19" id="KW-0547">Nucleotide-binding</keyword>
<feature type="coiled-coil region" evidence="20">
    <location>
        <begin position="716"/>
        <end position="743"/>
    </location>
</feature>
<dbReference type="EMBL" id="AMQN01004362">
    <property type="status" value="NOT_ANNOTATED_CDS"/>
    <property type="molecule type" value="Genomic_DNA"/>
</dbReference>
<dbReference type="SUPFAM" id="SSF56112">
    <property type="entry name" value="Protein kinase-like (PK-like)"/>
    <property type="match status" value="1"/>
</dbReference>
<dbReference type="InterPro" id="IPR017441">
    <property type="entry name" value="Protein_kinase_ATP_BS"/>
</dbReference>
<evidence type="ECO:0000256" key="17">
    <source>
        <dbReference type="ARBA" id="ARBA00069057"/>
    </source>
</evidence>
<evidence type="ECO:0000256" key="3">
    <source>
        <dbReference type="ARBA" id="ARBA00006529"/>
    </source>
</evidence>
<dbReference type="InterPro" id="IPR011009">
    <property type="entry name" value="Kinase-like_dom_sf"/>
</dbReference>
<evidence type="ECO:0000256" key="20">
    <source>
        <dbReference type="SAM" id="Coils"/>
    </source>
</evidence>
<name>R7VC58_CAPTE</name>
<dbReference type="Gene3D" id="1.10.510.10">
    <property type="entry name" value="Transferase(Phosphotransferase) domain 1"/>
    <property type="match status" value="1"/>
</dbReference>
<dbReference type="FunCoup" id="R7VC58">
    <property type="interactions" value="1843"/>
</dbReference>
<dbReference type="OMA" id="DEHQFEE"/>
<dbReference type="EC" id="2.7.11.25" evidence="4"/>
<dbReference type="EMBL" id="KB293301">
    <property type="protein sequence ID" value="ELU16147.1"/>
    <property type="molecule type" value="Genomic_DNA"/>
</dbReference>
<reference evidence="23 25" key="2">
    <citation type="journal article" date="2013" name="Nature">
        <title>Insights into bilaterian evolution from three spiralian genomes.</title>
        <authorList>
            <person name="Simakov O."/>
            <person name="Marletaz F."/>
            <person name="Cho S.J."/>
            <person name="Edsinger-Gonzales E."/>
            <person name="Havlak P."/>
            <person name="Hellsten U."/>
            <person name="Kuo D.H."/>
            <person name="Larsson T."/>
            <person name="Lv J."/>
            <person name="Arendt D."/>
            <person name="Savage R."/>
            <person name="Osoegawa K."/>
            <person name="de Jong P."/>
            <person name="Grimwood J."/>
            <person name="Chapman J.A."/>
            <person name="Shapiro H."/>
            <person name="Aerts A."/>
            <person name="Otillar R.P."/>
            <person name="Terry A.Y."/>
            <person name="Boore J.L."/>
            <person name="Grigoriev I.V."/>
            <person name="Lindberg D.R."/>
            <person name="Seaver E.C."/>
            <person name="Weisblat D.A."/>
            <person name="Putnam N.H."/>
            <person name="Rokhsar D.S."/>
        </authorList>
    </citation>
    <scope>NUCLEOTIDE SEQUENCE</scope>
    <source>
        <strain evidence="23 25">I ESC-2004</strain>
    </source>
</reference>
<evidence type="ECO:0000313" key="23">
    <source>
        <dbReference type="EMBL" id="ELU16147.1"/>
    </source>
</evidence>
<feature type="compositionally biased region" description="Low complexity" evidence="21">
    <location>
        <begin position="39"/>
        <end position="53"/>
    </location>
</feature>
<feature type="region of interest" description="Disordered" evidence="21">
    <location>
        <begin position="1167"/>
        <end position="1188"/>
    </location>
</feature>
<organism evidence="23">
    <name type="scientific">Capitella teleta</name>
    <name type="common">Polychaete worm</name>
    <dbReference type="NCBI Taxonomy" id="283909"/>
    <lineage>
        <taxon>Eukaryota</taxon>
        <taxon>Metazoa</taxon>
        <taxon>Spiralia</taxon>
        <taxon>Lophotrochozoa</taxon>
        <taxon>Annelida</taxon>
        <taxon>Polychaeta</taxon>
        <taxon>Sedentaria</taxon>
        <taxon>Scolecida</taxon>
        <taxon>Capitellidae</taxon>
        <taxon>Capitella</taxon>
    </lineage>
</organism>
<comment type="function">
    <text evidence="16">Component of a protein kinase signal transduction cascade. Activates the CSBP2, P38 and JNK MAPK pathways, but not the ERK pathway. Specifically phosphorylates and activates MAP2K4 and MAP2K6.</text>
</comment>
<evidence type="ECO:0000256" key="8">
    <source>
        <dbReference type="ARBA" id="ARBA00022679"/>
    </source>
</evidence>
<dbReference type="OrthoDB" id="1043025at2759"/>
<dbReference type="GO" id="GO:0048471">
    <property type="term" value="C:perinuclear region of cytoplasm"/>
    <property type="evidence" value="ECO:0007669"/>
    <property type="project" value="UniProtKB-SubCell"/>
</dbReference>
<feature type="region of interest" description="Disordered" evidence="21">
    <location>
        <begin position="1237"/>
        <end position="1290"/>
    </location>
</feature>
<feature type="region of interest" description="Disordered" evidence="21">
    <location>
        <begin position="826"/>
        <end position="856"/>
    </location>
</feature>
<keyword evidence="7" id="KW-0597">Phosphoprotein</keyword>
<evidence type="ECO:0000256" key="6">
    <source>
        <dbReference type="ARBA" id="ARBA00022527"/>
    </source>
</evidence>
<dbReference type="SMART" id="SM00220">
    <property type="entry name" value="S_TKc"/>
    <property type="match status" value="1"/>
</dbReference>